<sequence length="103" mass="11887">MVFFIPSFRSEFIFCSQKKKEPCRWNCFTSVLGYEERDRAFLPPEVFASSQDTVAVIHLPLTSSRGFIFILQSSLSPDRACATFSCCSRTSKCYDLMFEITKR</sequence>
<keyword evidence="2" id="KW-1185">Reference proteome</keyword>
<proteinExistence type="predicted"/>
<accession>A0AAV4VL36</accession>
<comment type="caution">
    <text evidence="1">The sequence shown here is derived from an EMBL/GenBank/DDBJ whole genome shotgun (WGS) entry which is preliminary data.</text>
</comment>
<dbReference type="AlphaFoldDB" id="A0AAV4VL36"/>
<gene>
    <name evidence="1" type="ORF">CDAR_393031</name>
</gene>
<evidence type="ECO:0000313" key="1">
    <source>
        <dbReference type="EMBL" id="GIY70932.1"/>
    </source>
</evidence>
<evidence type="ECO:0000313" key="2">
    <source>
        <dbReference type="Proteomes" id="UP001054837"/>
    </source>
</evidence>
<organism evidence="1 2">
    <name type="scientific">Caerostris darwini</name>
    <dbReference type="NCBI Taxonomy" id="1538125"/>
    <lineage>
        <taxon>Eukaryota</taxon>
        <taxon>Metazoa</taxon>
        <taxon>Ecdysozoa</taxon>
        <taxon>Arthropoda</taxon>
        <taxon>Chelicerata</taxon>
        <taxon>Arachnida</taxon>
        <taxon>Araneae</taxon>
        <taxon>Araneomorphae</taxon>
        <taxon>Entelegynae</taxon>
        <taxon>Araneoidea</taxon>
        <taxon>Araneidae</taxon>
        <taxon>Caerostris</taxon>
    </lineage>
</organism>
<dbReference type="Proteomes" id="UP001054837">
    <property type="component" value="Unassembled WGS sequence"/>
</dbReference>
<name>A0AAV4VL36_9ARAC</name>
<dbReference type="EMBL" id="BPLQ01013252">
    <property type="protein sequence ID" value="GIY70932.1"/>
    <property type="molecule type" value="Genomic_DNA"/>
</dbReference>
<protein>
    <submittedName>
        <fullName evidence="1">Uncharacterized protein</fullName>
    </submittedName>
</protein>
<reference evidence="1 2" key="1">
    <citation type="submission" date="2021-06" db="EMBL/GenBank/DDBJ databases">
        <title>Caerostris darwini draft genome.</title>
        <authorList>
            <person name="Kono N."/>
            <person name="Arakawa K."/>
        </authorList>
    </citation>
    <scope>NUCLEOTIDE SEQUENCE [LARGE SCALE GENOMIC DNA]</scope>
</reference>